<dbReference type="AlphaFoldDB" id="A0AA40G7R5"/>
<gene>
    <name evidence="1" type="ORF">K0M31_014012</name>
</gene>
<dbReference type="Proteomes" id="UP001177670">
    <property type="component" value="Unassembled WGS sequence"/>
</dbReference>
<keyword evidence="2" id="KW-1185">Reference proteome</keyword>
<evidence type="ECO:0000313" key="1">
    <source>
        <dbReference type="EMBL" id="KAK1132627.1"/>
    </source>
</evidence>
<dbReference type="EMBL" id="JAHYIQ010000004">
    <property type="protein sequence ID" value="KAK1132627.1"/>
    <property type="molecule type" value="Genomic_DNA"/>
</dbReference>
<organism evidence="1 2">
    <name type="scientific">Melipona bicolor</name>
    <dbReference type="NCBI Taxonomy" id="60889"/>
    <lineage>
        <taxon>Eukaryota</taxon>
        <taxon>Metazoa</taxon>
        <taxon>Ecdysozoa</taxon>
        <taxon>Arthropoda</taxon>
        <taxon>Hexapoda</taxon>
        <taxon>Insecta</taxon>
        <taxon>Pterygota</taxon>
        <taxon>Neoptera</taxon>
        <taxon>Endopterygota</taxon>
        <taxon>Hymenoptera</taxon>
        <taxon>Apocrita</taxon>
        <taxon>Aculeata</taxon>
        <taxon>Apoidea</taxon>
        <taxon>Anthophila</taxon>
        <taxon>Apidae</taxon>
        <taxon>Melipona</taxon>
    </lineage>
</organism>
<comment type="caution">
    <text evidence="1">The sequence shown here is derived from an EMBL/GenBank/DDBJ whole genome shotgun (WGS) entry which is preliminary data.</text>
</comment>
<sequence>MGLVYRDVLQCGSRDFKFKVGAERPRDHIPATWLAMMRERQARAAASASLAARFGRQTGPGSAGRDVSSLASV</sequence>
<evidence type="ECO:0000313" key="2">
    <source>
        <dbReference type="Proteomes" id="UP001177670"/>
    </source>
</evidence>
<reference evidence="1" key="1">
    <citation type="submission" date="2021-10" db="EMBL/GenBank/DDBJ databases">
        <title>Melipona bicolor Genome sequencing and assembly.</title>
        <authorList>
            <person name="Araujo N.S."/>
            <person name="Arias M.C."/>
        </authorList>
    </citation>
    <scope>NUCLEOTIDE SEQUENCE</scope>
    <source>
        <strain evidence="1">USP_2M_L1-L4_2017</strain>
        <tissue evidence="1">Whole body</tissue>
    </source>
</reference>
<proteinExistence type="predicted"/>
<protein>
    <submittedName>
        <fullName evidence="1">Uncharacterized protein</fullName>
    </submittedName>
</protein>
<accession>A0AA40G7R5</accession>
<name>A0AA40G7R5_9HYME</name>